<organism evidence="3 4">
    <name type="scientific">Methylobacterium tardum</name>
    <dbReference type="NCBI Taxonomy" id="374432"/>
    <lineage>
        <taxon>Bacteria</taxon>
        <taxon>Pseudomonadati</taxon>
        <taxon>Pseudomonadota</taxon>
        <taxon>Alphaproteobacteria</taxon>
        <taxon>Hyphomicrobiales</taxon>
        <taxon>Methylobacteriaceae</taxon>
        <taxon>Methylobacterium</taxon>
    </lineage>
</organism>
<dbReference type="NCBIfam" id="NF006093">
    <property type="entry name" value="PRK08245.1"/>
    <property type="match status" value="1"/>
</dbReference>
<dbReference type="Gene3D" id="3.50.30.40">
    <property type="entry name" value="Ribonuclease E inhibitor RraA/RraA-like"/>
    <property type="match status" value="1"/>
</dbReference>
<reference evidence="4" key="1">
    <citation type="journal article" date="2019" name="Int. J. Syst. Evol. Microbiol.">
        <title>The Global Catalogue of Microorganisms (GCM) 10K type strain sequencing project: providing services to taxonomists for standard genome sequencing and annotation.</title>
        <authorList>
            <consortium name="The Broad Institute Genomics Platform"/>
            <consortium name="The Broad Institute Genome Sequencing Center for Infectious Disease"/>
            <person name="Wu L."/>
            <person name="Ma J."/>
        </authorList>
    </citation>
    <scope>NUCLEOTIDE SEQUENCE [LARGE SCALE GENOMIC DNA]</scope>
    <source>
        <strain evidence="4">NBRC 103632</strain>
    </source>
</reference>
<feature type="binding site" evidence="1">
    <location>
        <position position="141"/>
    </location>
    <ligand>
        <name>substrate</name>
    </ligand>
</feature>
<dbReference type="EMBL" id="BSPL01000005">
    <property type="protein sequence ID" value="GLS68377.1"/>
    <property type="molecule type" value="Genomic_DNA"/>
</dbReference>
<dbReference type="Pfam" id="PF03737">
    <property type="entry name" value="RraA-like"/>
    <property type="match status" value="1"/>
</dbReference>
<feature type="binding site" evidence="1">
    <location>
        <position position="142"/>
    </location>
    <ligand>
        <name>Mg(2+)</name>
        <dbReference type="ChEBI" id="CHEBI:18420"/>
    </ligand>
</feature>
<sequence>MSPSAGAETEAREEERMAGLSPETRAKLKTVSTATLMTALFKRGFRNQMIQEVRPLKPGGGMMVGEAFTLRYIPAREDLNSITVFRDRAHPQRKAVEECPPGAVMVIDSRKDARAASAGSILATRLMVRGCAGLVTDGGFRDADEIAQLAMPSYHVRPSAPTNLTIHQAIDINVPIGCGDAPVFPGDVIVGDGDGVAVIPAHLADAIADEAVEMTAYEDFVTEEVRKGRTILGLYPATDEQSLTDFAAWRQRTGR</sequence>
<dbReference type="InterPro" id="IPR005493">
    <property type="entry name" value="RraA/RraA-like"/>
</dbReference>
<comment type="caution">
    <text evidence="3">The sequence shown here is derived from an EMBL/GenBank/DDBJ whole genome shotgun (WGS) entry which is preliminary data.</text>
</comment>
<dbReference type="PANTHER" id="PTHR33254:SF16">
    <property type="entry name" value="BLR3842 PROTEIN"/>
    <property type="match status" value="1"/>
</dbReference>
<keyword evidence="1" id="KW-0460">Magnesium</keyword>
<protein>
    <submittedName>
        <fullName evidence="3">Ribonuclease activity regulator RraA</fullName>
    </submittedName>
</protein>
<proteinExistence type="predicted"/>
<gene>
    <name evidence="3" type="ORF">GCM10007890_03890</name>
</gene>
<dbReference type="AlphaFoldDB" id="A0AA37TAI6"/>
<feature type="binding site" evidence="1">
    <location>
        <begin position="119"/>
        <end position="122"/>
    </location>
    <ligand>
        <name>substrate</name>
    </ligand>
</feature>
<feature type="region of interest" description="Disordered" evidence="2">
    <location>
        <begin position="1"/>
        <end position="26"/>
    </location>
</feature>
<evidence type="ECO:0000256" key="2">
    <source>
        <dbReference type="SAM" id="MobiDB-lite"/>
    </source>
</evidence>
<dbReference type="Proteomes" id="UP001157440">
    <property type="component" value="Unassembled WGS sequence"/>
</dbReference>
<evidence type="ECO:0000313" key="4">
    <source>
        <dbReference type="Proteomes" id="UP001157440"/>
    </source>
</evidence>
<dbReference type="InterPro" id="IPR036704">
    <property type="entry name" value="RraA/RraA-like_sf"/>
</dbReference>
<dbReference type="SUPFAM" id="SSF89562">
    <property type="entry name" value="RraA-like"/>
    <property type="match status" value="1"/>
</dbReference>
<accession>A0AA37TAI6</accession>
<evidence type="ECO:0000256" key="1">
    <source>
        <dbReference type="PIRSR" id="PIRSR605493-1"/>
    </source>
</evidence>
<dbReference type="GO" id="GO:0046872">
    <property type="term" value="F:metal ion binding"/>
    <property type="evidence" value="ECO:0007669"/>
    <property type="project" value="UniProtKB-KW"/>
</dbReference>
<name>A0AA37TAI6_9HYPH</name>
<evidence type="ECO:0000313" key="3">
    <source>
        <dbReference type="EMBL" id="GLS68377.1"/>
    </source>
</evidence>
<keyword evidence="4" id="KW-1185">Reference proteome</keyword>
<dbReference type="PANTHER" id="PTHR33254">
    <property type="entry name" value="4-HYDROXY-4-METHYL-2-OXOGLUTARATE ALDOLASE 3-RELATED"/>
    <property type="match status" value="1"/>
</dbReference>
<keyword evidence="1" id="KW-0479">Metal-binding</keyword>
<dbReference type="CDD" id="cd16841">
    <property type="entry name" value="RraA_family"/>
    <property type="match status" value="1"/>
</dbReference>
<comment type="cofactor">
    <cofactor evidence="1">
        <name>Mg(2+)</name>
        <dbReference type="ChEBI" id="CHEBI:18420"/>
    </cofactor>
</comment>